<gene>
    <name evidence="13" type="ORF">SA2016_2218</name>
</gene>
<evidence type="ECO:0000256" key="7">
    <source>
        <dbReference type="ARBA" id="ARBA00022989"/>
    </source>
</evidence>
<reference evidence="13 14" key="1">
    <citation type="submission" date="2016-02" db="EMBL/GenBank/DDBJ databases">
        <title>Complete genome of Sinomonas atrocyanea KCTC 3377.</title>
        <authorList>
            <person name="Kim K.M."/>
        </authorList>
    </citation>
    <scope>NUCLEOTIDE SEQUENCE [LARGE SCALE GENOMIC DNA]</scope>
    <source>
        <strain evidence="13 14">KCTC 3377</strain>
    </source>
</reference>
<feature type="transmembrane region" description="Helical" evidence="11">
    <location>
        <begin position="195"/>
        <end position="214"/>
    </location>
</feature>
<accession>A0A127A135</accession>
<feature type="transmembrane region" description="Helical" evidence="11">
    <location>
        <begin position="159"/>
        <end position="183"/>
    </location>
</feature>
<evidence type="ECO:0000259" key="12">
    <source>
        <dbReference type="PROSITE" id="PS50850"/>
    </source>
</evidence>
<comment type="similarity">
    <text evidence="2">Belongs to the major facilitator superfamily. Metabolite:H+ Symporter (MHS) family (TC 2.A.1.6) family.</text>
</comment>
<feature type="transmembrane region" description="Helical" evidence="11">
    <location>
        <begin position="326"/>
        <end position="344"/>
    </location>
</feature>
<evidence type="ECO:0000313" key="14">
    <source>
        <dbReference type="Proteomes" id="UP000070134"/>
    </source>
</evidence>
<keyword evidence="6" id="KW-0769">Symport</keyword>
<keyword evidence="8 11" id="KW-0472">Membrane</keyword>
<dbReference type="AlphaFoldDB" id="A0A127A135"/>
<dbReference type="RefSeq" id="WP_066498014.1">
    <property type="nucleotide sequence ID" value="NZ_BJMO01000035.1"/>
</dbReference>
<proteinExistence type="inferred from homology"/>
<keyword evidence="3" id="KW-0813">Transport</keyword>
<evidence type="ECO:0000256" key="5">
    <source>
        <dbReference type="ARBA" id="ARBA00022692"/>
    </source>
</evidence>
<comment type="subcellular location">
    <subcellularLocation>
        <location evidence="1">Cell membrane</location>
        <topology evidence="1">Multi-pass membrane protein</topology>
    </subcellularLocation>
</comment>
<dbReference type="InterPro" id="IPR051084">
    <property type="entry name" value="H+-coupled_symporters"/>
</dbReference>
<evidence type="ECO:0000256" key="10">
    <source>
        <dbReference type="ARBA" id="ARBA00039918"/>
    </source>
</evidence>
<organism evidence="13 14">
    <name type="scientific">Sinomonas atrocyanea</name>
    <dbReference type="NCBI Taxonomy" id="37927"/>
    <lineage>
        <taxon>Bacteria</taxon>
        <taxon>Bacillati</taxon>
        <taxon>Actinomycetota</taxon>
        <taxon>Actinomycetes</taxon>
        <taxon>Micrococcales</taxon>
        <taxon>Micrococcaceae</taxon>
        <taxon>Sinomonas</taxon>
    </lineage>
</organism>
<dbReference type="PANTHER" id="PTHR43528">
    <property type="entry name" value="ALPHA-KETOGLUTARATE PERMEASE"/>
    <property type="match status" value="1"/>
</dbReference>
<dbReference type="InterPro" id="IPR020846">
    <property type="entry name" value="MFS_dom"/>
</dbReference>
<evidence type="ECO:0000256" key="8">
    <source>
        <dbReference type="ARBA" id="ARBA00023136"/>
    </source>
</evidence>
<dbReference type="Gene3D" id="1.20.1250.20">
    <property type="entry name" value="MFS general substrate transporter like domains"/>
    <property type="match status" value="1"/>
</dbReference>
<evidence type="ECO:0000256" key="9">
    <source>
        <dbReference type="ARBA" id="ARBA00037295"/>
    </source>
</evidence>
<dbReference type="Proteomes" id="UP000070134">
    <property type="component" value="Chromosome"/>
</dbReference>
<evidence type="ECO:0000256" key="3">
    <source>
        <dbReference type="ARBA" id="ARBA00022448"/>
    </source>
</evidence>
<feature type="transmembrane region" description="Helical" evidence="11">
    <location>
        <begin position="350"/>
        <end position="372"/>
    </location>
</feature>
<keyword evidence="4" id="KW-1003">Cell membrane</keyword>
<name>A0A127A135_9MICC</name>
<dbReference type="InterPro" id="IPR011701">
    <property type="entry name" value="MFS"/>
</dbReference>
<dbReference type="InterPro" id="IPR005829">
    <property type="entry name" value="Sugar_transporter_CS"/>
</dbReference>
<evidence type="ECO:0000256" key="4">
    <source>
        <dbReference type="ARBA" id="ARBA00022475"/>
    </source>
</evidence>
<dbReference type="PANTHER" id="PTHR43528:SF1">
    <property type="entry name" value="ALPHA-KETOGLUTARATE PERMEASE"/>
    <property type="match status" value="1"/>
</dbReference>
<dbReference type="FunFam" id="1.20.1250.20:FF:000001">
    <property type="entry name" value="Dicarboxylate MFS transporter"/>
    <property type="match status" value="1"/>
</dbReference>
<dbReference type="EMBL" id="CP014518">
    <property type="protein sequence ID" value="AMM32887.1"/>
    <property type="molecule type" value="Genomic_DNA"/>
</dbReference>
<feature type="transmembrane region" description="Helical" evidence="11">
    <location>
        <begin position="95"/>
        <end position="113"/>
    </location>
</feature>
<evidence type="ECO:0000256" key="2">
    <source>
        <dbReference type="ARBA" id="ARBA00008240"/>
    </source>
</evidence>
<dbReference type="Pfam" id="PF07690">
    <property type="entry name" value="MFS_1"/>
    <property type="match status" value="1"/>
</dbReference>
<comment type="function">
    <text evidence="9">May be a proton symporter involved in the uptake of osmolytes such as proline and glycine betaine.</text>
</comment>
<dbReference type="PROSITE" id="PS50850">
    <property type="entry name" value="MFS"/>
    <property type="match status" value="1"/>
</dbReference>
<dbReference type="SUPFAM" id="SSF103473">
    <property type="entry name" value="MFS general substrate transporter"/>
    <property type="match status" value="1"/>
</dbReference>
<feature type="transmembrane region" description="Helical" evidence="11">
    <location>
        <begin position="384"/>
        <end position="402"/>
    </location>
</feature>
<keyword evidence="7 11" id="KW-1133">Transmembrane helix</keyword>
<keyword evidence="5 11" id="KW-0812">Transmembrane</keyword>
<dbReference type="OrthoDB" id="8953821at2"/>
<dbReference type="STRING" id="37927.SA2016_2218"/>
<dbReference type="KEGG" id="satk:SA2016_2218"/>
<evidence type="ECO:0000313" key="13">
    <source>
        <dbReference type="EMBL" id="AMM32887.1"/>
    </source>
</evidence>
<feature type="transmembrane region" description="Helical" evidence="11">
    <location>
        <begin position="257"/>
        <end position="274"/>
    </location>
</feature>
<protein>
    <recommendedName>
        <fullName evidence="10">Putative proline/betaine transporter</fullName>
    </recommendedName>
</protein>
<evidence type="ECO:0000256" key="11">
    <source>
        <dbReference type="SAM" id="Phobius"/>
    </source>
</evidence>
<evidence type="ECO:0000256" key="1">
    <source>
        <dbReference type="ARBA" id="ARBA00004651"/>
    </source>
</evidence>
<evidence type="ECO:0000256" key="6">
    <source>
        <dbReference type="ARBA" id="ARBA00022847"/>
    </source>
</evidence>
<dbReference type="PATRIC" id="fig|37927.3.peg.2279"/>
<dbReference type="GO" id="GO:0015293">
    <property type="term" value="F:symporter activity"/>
    <property type="evidence" value="ECO:0007669"/>
    <property type="project" value="UniProtKB-KW"/>
</dbReference>
<feature type="transmembrane region" description="Helical" evidence="11">
    <location>
        <begin position="414"/>
        <end position="433"/>
    </location>
</feature>
<feature type="transmembrane region" description="Helical" evidence="11">
    <location>
        <begin position="119"/>
        <end position="138"/>
    </location>
</feature>
<feature type="transmembrane region" description="Helical" evidence="11">
    <location>
        <begin position="294"/>
        <end position="314"/>
    </location>
</feature>
<dbReference type="InterPro" id="IPR036259">
    <property type="entry name" value="MFS_trans_sf"/>
</dbReference>
<feature type="transmembrane region" description="Helical" evidence="11">
    <location>
        <begin position="59"/>
        <end position="83"/>
    </location>
</feature>
<keyword evidence="14" id="KW-1185">Reference proteome</keyword>
<feature type="domain" description="Major facilitator superfamily (MFS) profile" evidence="12">
    <location>
        <begin position="23"/>
        <end position="437"/>
    </location>
</feature>
<sequence length="442" mass="46517">MSELSVNETLVHQTRLSARGRKAIIAGSIGNTVEWVDWSVYTTFSSVFAHHFFPAGNEIASLLGALAIFAVGFVMRPIGAAVLGAYADKHGRKKGLVLTIGMMAGASLVIGLIPDFGTIGVLAPALLFLARLAQGFSAGGEFGSSSAFLIESAAPRRRAFAGSWQQVSVGAGILIASGLGAIITSTLPKDAVDAWGWRAAFIICALLGVVGLWLRSSVEETDSFAKAKVAAEATAARSIRPPRGAVFTMFVKHPGSTLRVFGVTIAGTLLYYMWASYMPTYAAVSTHIPLNQALTANFIGVLIFLVLLPFAGLLSDKIGRKATMTAFAGGFLVFAWPAFHFLNASFSTLLVIQIIGMILLLGYSANCAVIMAEQFPASVRATGIGVPYALAVALFGGTAPYITTWLTSSGLGSWVWLYCAVAAAIGVIVYLTMPETKGKDLD</sequence>
<dbReference type="PROSITE" id="PS00216">
    <property type="entry name" value="SUGAR_TRANSPORT_1"/>
    <property type="match status" value="1"/>
</dbReference>
<dbReference type="GO" id="GO:0005886">
    <property type="term" value="C:plasma membrane"/>
    <property type="evidence" value="ECO:0007669"/>
    <property type="project" value="UniProtKB-SubCell"/>
</dbReference>